<dbReference type="PANTHER" id="PTHR43022">
    <property type="entry name" value="PROTEIN SMF"/>
    <property type="match status" value="1"/>
</dbReference>
<dbReference type="NCBIfam" id="TIGR00732">
    <property type="entry name" value="dprA"/>
    <property type="match status" value="1"/>
</dbReference>
<dbReference type="InterPro" id="IPR003488">
    <property type="entry name" value="DprA"/>
</dbReference>
<dbReference type="InterPro" id="IPR010994">
    <property type="entry name" value="RuvA_2-like"/>
</dbReference>
<protein>
    <submittedName>
        <fullName evidence="4">DNA-protecting protein DprA</fullName>
    </submittedName>
</protein>
<dbReference type="Gene3D" id="1.10.10.10">
    <property type="entry name" value="Winged helix-like DNA-binding domain superfamily/Winged helix DNA-binding domain"/>
    <property type="match status" value="1"/>
</dbReference>
<dbReference type="InterPro" id="IPR057666">
    <property type="entry name" value="DrpA_SLOG"/>
</dbReference>
<feature type="domain" description="DprA winged helix" evidence="3">
    <location>
        <begin position="310"/>
        <end position="363"/>
    </location>
</feature>
<proteinExistence type="inferred from homology"/>
<evidence type="ECO:0000259" key="2">
    <source>
        <dbReference type="Pfam" id="PF02481"/>
    </source>
</evidence>
<keyword evidence="5" id="KW-1185">Reference proteome</keyword>
<gene>
    <name evidence="4" type="primary">dprA</name>
    <name evidence="4" type="ORF">C5O00_05525</name>
</gene>
<accession>A0A2S0HVL5</accession>
<feature type="domain" description="Smf/DprA SLOG" evidence="2">
    <location>
        <begin position="82"/>
        <end position="290"/>
    </location>
</feature>
<dbReference type="InterPro" id="IPR036388">
    <property type="entry name" value="WH-like_DNA-bd_sf"/>
</dbReference>
<comment type="similarity">
    <text evidence="1">Belongs to the DprA/Smf family.</text>
</comment>
<dbReference type="RefSeq" id="WP_105215651.1">
    <property type="nucleotide sequence ID" value="NZ_CP027062.1"/>
</dbReference>
<evidence type="ECO:0000256" key="1">
    <source>
        <dbReference type="ARBA" id="ARBA00006525"/>
    </source>
</evidence>
<dbReference type="SUPFAM" id="SSF102405">
    <property type="entry name" value="MCP/YpsA-like"/>
    <property type="match status" value="1"/>
</dbReference>
<dbReference type="GO" id="GO:0009294">
    <property type="term" value="P:DNA-mediated transformation"/>
    <property type="evidence" value="ECO:0007669"/>
    <property type="project" value="InterPro"/>
</dbReference>
<evidence type="ECO:0000259" key="3">
    <source>
        <dbReference type="Pfam" id="PF17782"/>
    </source>
</evidence>
<reference evidence="4 5" key="1">
    <citation type="submission" date="2018-02" db="EMBL/GenBank/DDBJ databases">
        <title>Genomic analysis of the strain RR4-38 isolated from a seawater recirculating aquaculture system.</title>
        <authorList>
            <person name="Kim Y.-S."/>
            <person name="Jang Y.H."/>
            <person name="Kim K.-H."/>
        </authorList>
    </citation>
    <scope>NUCLEOTIDE SEQUENCE [LARGE SCALE GENOMIC DNA]</scope>
    <source>
        <strain evidence="4 5">RR4-38</strain>
    </source>
</reference>
<dbReference type="Proteomes" id="UP000238442">
    <property type="component" value="Chromosome"/>
</dbReference>
<dbReference type="InterPro" id="IPR041614">
    <property type="entry name" value="DprA_WH"/>
</dbReference>
<dbReference type="OrthoDB" id="9785707at2"/>
<evidence type="ECO:0000313" key="4">
    <source>
        <dbReference type="EMBL" id="AVI50658.1"/>
    </source>
</evidence>
<organism evidence="4 5">
    <name type="scientific">Pukyongia salina</name>
    <dbReference type="NCBI Taxonomy" id="2094025"/>
    <lineage>
        <taxon>Bacteria</taxon>
        <taxon>Pseudomonadati</taxon>
        <taxon>Bacteroidota</taxon>
        <taxon>Flavobacteriia</taxon>
        <taxon>Flavobacteriales</taxon>
        <taxon>Flavobacteriaceae</taxon>
        <taxon>Pukyongia</taxon>
    </lineage>
</organism>
<name>A0A2S0HVL5_9FLAO</name>
<dbReference type="Pfam" id="PF17782">
    <property type="entry name" value="WHD_DprA"/>
    <property type="match status" value="1"/>
</dbReference>
<dbReference type="PANTHER" id="PTHR43022:SF1">
    <property type="entry name" value="PROTEIN SMF"/>
    <property type="match status" value="1"/>
</dbReference>
<dbReference type="AlphaFoldDB" id="A0A2S0HVL5"/>
<dbReference type="KEGG" id="aue:C5O00_05525"/>
<dbReference type="Pfam" id="PF02481">
    <property type="entry name" value="DNA_processg_A"/>
    <property type="match status" value="1"/>
</dbReference>
<dbReference type="EMBL" id="CP027062">
    <property type="protein sequence ID" value="AVI50658.1"/>
    <property type="molecule type" value="Genomic_DNA"/>
</dbReference>
<sequence length="368" mass="40517">MLSQNELRYLLALKQVPYLGETSVKKLIQTVGSAEGIFLEKKETLELIPGIGAYKLREFHPKIALDEADNELQFISEKNIKCLYFQEEDYPALLKHCVDGPVLLFLEGELNLKNKHIISVVGTRIATSHGKATCEAIISELAPLNPVIVSGFAYGIDIVAHNTAVAHGLQTIACLAHGLDQIYPKVHKKYVPAILENGGLLTEFSSNDPFDRKNFLRRNRIIAGMSEATVVIESAAKGGSLVTADIANSYNREVFAVPGRPGDLLSEGCNNLIKTQQAQLITSAADLVYNMGWNLDNRVTKPIQTALFPTLSEDETLVFNFLKTRDKELLDSIAISCQIPTHKTATVLLNLELKGLVQPLPGKLFQRV</sequence>
<evidence type="ECO:0000313" key="5">
    <source>
        <dbReference type="Proteomes" id="UP000238442"/>
    </source>
</evidence>
<dbReference type="SUPFAM" id="SSF47781">
    <property type="entry name" value="RuvA domain 2-like"/>
    <property type="match status" value="1"/>
</dbReference>
<dbReference type="Gene3D" id="3.40.50.450">
    <property type="match status" value="1"/>
</dbReference>